<dbReference type="WBParaSite" id="PgR021_g007_t02">
    <property type="protein sequence ID" value="PgR021_g007_t02"/>
    <property type="gene ID" value="PgR021_g007"/>
</dbReference>
<keyword evidence="3" id="KW-1185">Reference proteome</keyword>
<evidence type="ECO:0000259" key="2">
    <source>
        <dbReference type="PROSITE" id="PS50106"/>
    </source>
</evidence>
<dbReference type="Gene3D" id="2.30.42.10">
    <property type="match status" value="1"/>
</dbReference>
<keyword evidence="1" id="KW-0472">Membrane</keyword>
<feature type="domain" description="PDZ" evidence="2">
    <location>
        <begin position="8"/>
        <end position="86"/>
    </location>
</feature>
<accession>A0A915B2B2</accession>
<dbReference type="Proteomes" id="UP000887569">
    <property type="component" value="Unplaced"/>
</dbReference>
<dbReference type="InterPro" id="IPR036034">
    <property type="entry name" value="PDZ_sf"/>
</dbReference>
<keyword evidence="1" id="KW-0812">Transmembrane</keyword>
<reference evidence="4" key="1">
    <citation type="submission" date="2022-11" db="UniProtKB">
        <authorList>
            <consortium name="WormBaseParasite"/>
        </authorList>
    </citation>
    <scope>IDENTIFICATION</scope>
</reference>
<organism evidence="3 4">
    <name type="scientific">Parascaris univalens</name>
    <name type="common">Nematode worm</name>
    <dbReference type="NCBI Taxonomy" id="6257"/>
    <lineage>
        <taxon>Eukaryota</taxon>
        <taxon>Metazoa</taxon>
        <taxon>Ecdysozoa</taxon>
        <taxon>Nematoda</taxon>
        <taxon>Chromadorea</taxon>
        <taxon>Rhabditida</taxon>
        <taxon>Spirurina</taxon>
        <taxon>Ascaridomorpha</taxon>
        <taxon>Ascaridoidea</taxon>
        <taxon>Ascarididae</taxon>
        <taxon>Parascaris</taxon>
    </lineage>
</organism>
<dbReference type="SUPFAM" id="SSF50156">
    <property type="entry name" value="PDZ domain-like"/>
    <property type="match status" value="1"/>
</dbReference>
<dbReference type="PROSITE" id="PS50106">
    <property type="entry name" value="PDZ"/>
    <property type="match status" value="1"/>
</dbReference>
<name>A0A915B2B2_PARUN</name>
<evidence type="ECO:0000313" key="4">
    <source>
        <dbReference type="WBParaSite" id="PgR021_g007_t02"/>
    </source>
</evidence>
<protein>
    <submittedName>
        <fullName evidence="4">PDZ domain-containing protein</fullName>
    </submittedName>
</protein>
<proteinExistence type="predicted"/>
<dbReference type="InterPro" id="IPR001478">
    <property type="entry name" value="PDZ"/>
</dbReference>
<dbReference type="AlphaFoldDB" id="A0A915B2B2"/>
<sequence length="134" mass="15074">MEQIEKVSLQLRRRKKVGLGITEFGGAVIVSRVEPGSISSEVLQQGDKLAEIEGKQPGSKKERNKRVSLKISRANNEISQELLPLENDINERKKSGGERASRWSVLLGVPLFILFVVVVVRWILHCNDITHLLH</sequence>
<evidence type="ECO:0000313" key="3">
    <source>
        <dbReference type="Proteomes" id="UP000887569"/>
    </source>
</evidence>
<evidence type="ECO:0000256" key="1">
    <source>
        <dbReference type="SAM" id="Phobius"/>
    </source>
</evidence>
<keyword evidence="1" id="KW-1133">Transmembrane helix</keyword>
<feature type="transmembrane region" description="Helical" evidence="1">
    <location>
        <begin position="103"/>
        <end position="124"/>
    </location>
</feature>